<gene>
    <name evidence="2" type="ORF">ATK06_0639</name>
</gene>
<dbReference type="Proteomes" id="UP000221653">
    <property type="component" value="Unassembled WGS sequence"/>
</dbReference>
<proteinExistence type="inferred from homology"/>
<dbReference type="InterPro" id="IPR036390">
    <property type="entry name" value="WH_DNA-bd_sf"/>
</dbReference>
<keyword evidence="2" id="KW-0808">Transferase</keyword>
<dbReference type="InterPro" id="IPR000600">
    <property type="entry name" value="ROK"/>
</dbReference>
<dbReference type="SUPFAM" id="SSF46785">
    <property type="entry name" value="Winged helix' DNA-binding domain"/>
    <property type="match status" value="1"/>
</dbReference>
<dbReference type="Gene3D" id="1.10.10.10">
    <property type="entry name" value="Winged helix-like DNA-binding domain superfamily/Winged helix DNA-binding domain"/>
    <property type="match status" value="1"/>
</dbReference>
<keyword evidence="2" id="KW-0418">Kinase</keyword>
<sequence>MDQTGALAFARPTTPAARTLHLLRQGKPLTRASIVESTGLSQPTITRAVTNLINAGFAQERPDLATKRTRGRPTIPVDMPRVPTLFAGIAIGTTDHFLGIYSVHGTRVHGTPVRIPVADMTPRDFFAALSTALHDTLAAGQYTIAALGVTTSGRVLNDGTVDAPNLGWEAVPAADLLREHVNVPVSISGAVPAILGSEIHSTELTRLETTNTLALFADDSLSAAVTTDDGAWQIRTLPAVTSETLGLRDNAPETSLNTDGFLAHVRRTGLPAPSLQALVKSAETTPRARAVLDERGTLLARLTAELIARYQPSTVVLAGSTFTEDKGTTKAFSQAIRQVVDTVPELRLIPTHNEIVQAIARAAALDPVLRDPLRFPVLNR</sequence>
<accession>A0A2A9DNT1</accession>
<evidence type="ECO:0000313" key="2">
    <source>
        <dbReference type="EMBL" id="PFG27569.1"/>
    </source>
</evidence>
<dbReference type="PANTHER" id="PTHR18964">
    <property type="entry name" value="ROK (REPRESSOR, ORF, KINASE) FAMILY"/>
    <property type="match status" value="1"/>
</dbReference>
<evidence type="ECO:0000313" key="3">
    <source>
        <dbReference type="Proteomes" id="UP000221653"/>
    </source>
</evidence>
<evidence type="ECO:0000256" key="1">
    <source>
        <dbReference type="ARBA" id="ARBA00006479"/>
    </source>
</evidence>
<dbReference type="EMBL" id="PDJF01000001">
    <property type="protein sequence ID" value="PFG27569.1"/>
    <property type="molecule type" value="Genomic_DNA"/>
</dbReference>
<organism evidence="2 3">
    <name type="scientific">Corynebacterium renale</name>
    <dbReference type="NCBI Taxonomy" id="1724"/>
    <lineage>
        <taxon>Bacteria</taxon>
        <taxon>Bacillati</taxon>
        <taxon>Actinomycetota</taxon>
        <taxon>Actinomycetes</taxon>
        <taxon>Mycobacteriales</taxon>
        <taxon>Corynebacteriaceae</taxon>
        <taxon>Corynebacterium</taxon>
    </lineage>
</organism>
<dbReference type="AlphaFoldDB" id="A0A2A9DNT1"/>
<comment type="caution">
    <text evidence="2">The sequence shown here is derived from an EMBL/GenBank/DDBJ whole genome shotgun (WGS) entry which is preliminary data.</text>
</comment>
<dbReference type="InterPro" id="IPR043129">
    <property type="entry name" value="ATPase_NBD"/>
</dbReference>
<reference evidence="2 3" key="1">
    <citation type="submission" date="2017-10" db="EMBL/GenBank/DDBJ databases">
        <title>Sequencing the genomes of 1000 actinobacteria strains.</title>
        <authorList>
            <person name="Klenk H.-P."/>
        </authorList>
    </citation>
    <scope>NUCLEOTIDE SEQUENCE [LARGE SCALE GENOMIC DNA]</scope>
    <source>
        <strain evidence="2 3">DSM 20688</strain>
    </source>
</reference>
<dbReference type="GO" id="GO:0016301">
    <property type="term" value="F:kinase activity"/>
    <property type="evidence" value="ECO:0007669"/>
    <property type="project" value="UniProtKB-KW"/>
</dbReference>
<dbReference type="InterPro" id="IPR036388">
    <property type="entry name" value="WH-like_DNA-bd_sf"/>
</dbReference>
<dbReference type="Gene3D" id="3.30.420.40">
    <property type="match status" value="2"/>
</dbReference>
<comment type="similarity">
    <text evidence="1">Belongs to the ROK (NagC/XylR) family.</text>
</comment>
<dbReference type="RefSeq" id="WP_048378705.1">
    <property type="nucleotide sequence ID" value="NZ_LDYE01000001.1"/>
</dbReference>
<keyword evidence="3" id="KW-1185">Reference proteome</keyword>
<protein>
    <submittedName>
        <fullName evidence="2">Putative NBD/HSP70 family sugar kinase</fullName>
    </submittedName>
</protein>
<dbReference type="SUPFAM" id="SSF53067">
    <property type="entry name" value="Actin-like ATPase domain"/>
    <property type="match status" value="1"/>
</dbReference>
<dbReference type="STRING" id="1724.GCA_001044175_00096"/>
<name>A0A2A9DNT1_9CORY</name>
<dbReference type="PANTHER" id="PTHR18964:SF149">
    <property type="entry name" value="BIFUNCTIONAL UDP-N-ACETYLGLUCOSAMINE 2-EPIMERASE_N-ACETYLMANNOSAMINE KINASE"/>
    <property type="match status" value="1"/>
</dbReference>